<evidence type="ECO:0000313" key="3">
    <source>
        <dbReference type="EMBL" id="KAI7738991.1"/>
    </source>
</evidence>
<keyword evidence="4" id="KW-1185">Reference proteome</keyword>
<feature type="domain" description="LOB" evidence="2">
    <location>
        <begin position="3"/>
        <end position="102"/>
    </location>
</feature>
<evidence type="ECO:0000313" key="4">
    <source>
        <dbReference type="Proteomes" id="UP001206925"/>
    </source>
</evidence>
<dbReference type="EMBL" id="JAMZMK010008688">
    <property type="protein sequence ID" value="KAI7738991.1"/>
    <property type="molecule type" value="Genomic_DNA"/>
</dbReference>
<evidence type="ECO:0000256" key="1">
    <source>
        <dbReference type="ARBA" id="ARBA00005474"/>
    </source>
</evidence>
<comment type="similarity">
    <text evidence="1">Belongs to the LOB domain-containing protein family.</text>
</comment>
<dbReference type="AlphaFoldDB" id="A0AAD5CBQ0"/>
<proteinExistence type="inferred from homology"/>
<dbReference type="Pfam" id="PF03195">
    <property type="entry name" value="LOB"/>
    <property type="match status" value="1"/>
</dbReference>
<gene>
    <name evidence="3" type="ORF">M8C21_010458</name>
</gene>
<dbReference type="PROSITE" id="PS50891">
    <property type="entry name" value="LOB"/>
    <property type="match status" value="1"/>
</dbReference>
<name>A0AAD5CBQ0_AMBAR</name>
<protein>
    <recommendedName>
        <fullName evidence="2">LOB domain-containing protein</fullName>
    </recommendedName>
</protein>
<comment type="caution">
    <text evidence="3">The sequence shown here is derived from an EMBL/GenBank/DDBJ whole genome shotgun (WGS) entry which is preliminary data.</text>
</comment>
<reference evidence="3" key="1">
    <citation type="submission" date="2022-06" db="EMBL/GenBank/DDBJ databases">
        <title>Uncovering the hologenomic basis of an extraordinary plant invasion.</title>
        <authorList>
            <person name="Bieker V.C."/>
            <person name="Martin M.D."/>
            <person name="Gilbert T."/>
            <person name="Hodgins K."/>
            <person name="Battlay P."/>
            <person name="Petersen B."/>
            <person name="Wilson J."/>
        </authorList>
    </citation>
    <scope>NUCLEOTIDE SEQUENCE</scope>
    <source>
        <strain evidence="3">AA19_3_7</strain>
        <tissue evidence="3">Leaf</tissue>
    </source>
</reference>
<sequence>MSTRCPDCVNRGTQCYPDCPFARANFTATEYLETRKYNNIDWVRDKLQELSKHEVEYYKRSILYENKCRREDPIGGCLKVNDHVVKAIETLYGQMVKIGYNYLKNKKKEDDDEERNYLIRAELKLL</sequence>
<organism evidence="3 4">
    <name type="scientific">Ambrosia artemisiifolia</name>
    <name type="common">Common ragweed</name>
    <dbReference type="NCBI Taxonomy" id="4212"/>
    <lineage>
        <taxon>Eukaryota</taxon>
        <taxon>Viridiplantae</taxon>
        <taxon>Streptophyta</taxon>
        <taxon>Embryophyta</taxon>
        <taxon>Tracheophyta</taxon>
        <taxon>Spermatophyta</taxon>
        <taxon>Magnoliopsida</taxon>
        <taxon>eudicotyledons</taxon>
        <taxon>Gunneridae</taxon>
        <taxon>Pentapetalae</taxon>
        <taxon>asterids</taxon>
        <taxon>campanulids</taxon>
        <taxon>Asterales</taxon>
        <taxon>Asteraceae</taxon>
        <taxon>Asteroideae</taxon>
        <taxon>Heliantheae alliance</taxon>
        <taxon>Heliantheae</taxon>
        <taxon>Ambrosia</taxon>
    </lineage>
</organism>
<dbReference type="InterPro" id="IPR004883">
    <property type="entry name" value="LOB"/>
</dbReference>
<accession>A0AAD5CBQ0</accession>
<evidence type="ECO:0000259" key="2">
    <source>
        <dbReference type="PROSITE" id="PS50891"/>
    </source>
</evidence>
<dbReference type="Proteomes" id="UP001206925">
    <property type="component" value="Unassembled WGS sequence"/>
</dbReference>